<dbReference type="GO" id="GO:0006457">
    <property type="term" value="P:protein folding"/>
    <property type="evidence" value="ECO:0007669"/>
    <property type="project" value="InterPro"/>
</dbReference>
<dbReference type="SUPFAM" id="SSF50129">
    <property type="entry name" value="GroES-like"/>
    <property type="match status" value="1"/>
</dbReference>
<proteinExistence type="predicted"/>
<accession>A0A221S4J9</accession>
<organism evidence="1">
    <name type="scientific">uncultured virus</name>
    <dbReference type="NCBI Taxonomy" id="340016"/>
    <lineage>
        <taxon>Viruses</taxon>
        <taxon>environmental samples</taxon>
    </lineage>
</organism>
<reference evidence="1" key="1">
    <citation type="submission" date="2016-03" db="EMBL/GenBank/DDBJ databases">
        <title>Novel chaperonins are prevalent in the virioplankton and link to viral biology and ecology.</title>
        <authorList>
            <person name="Marine R.L."/>
            <person name="Nasko D.J."/>
            <person name="Polson S.W."/>
            <person name="Wommack K.E."/>
        </authorList>
    </citation>
    <scope>NUCLEOTIDE SEQUENCE</scope>
</reference>
<dbReference type="EMBL" id="KU971111">
    <property type="protein sequence ID" value="ASN63705.1"/>
    <property type="molecule type" value="Genomic_DNA"/>
</dbReference>
<dbReference type="InterPro" id="IPR037124">
    <property type="entry name" value="Chaperonin_GroES_sf"/>
</dbReference>
<dbReference type="Gene3D" id="2.30.33.40">
    <property type="entry name" value="GroES chaperonin"/>
    <property type="match status" value="1"/>
</dbReference>
<evidence type="ECO:0000313" key="1">
    <source>
        <dbReference type="EMBL" id="ASN63705.1"/>
    </source>
</evidence>
<name>A0A221S4J9_9VIRU</name>
<protein>
    <submittedName>
        <fullName evidence="1">Co-chaperonin GroES</fullName>
    </submittedName>
</protein>
<sequence length="145" mass="15960">MSELVLEPGQFALPEAIQPVDAPAPEATDEEKATMLPEPTGWKLLCAVPDISEKIDGTELDLVKATSTLRQEEHATTVLFVLKVGPDAYKDQTKFPGGPWCKAGDFVLVRTYSGTRFKIFGKEFRLINDDQIDAVVQDPRGLTRA</sequence>
<dbReference type="InterPro" id="IPR011032">
    <property type="entry name" value="GroES-like_sf"/>
</dbReference>
<gene>
    <name evidence="1" type="primary">groES</name>
</gene>